<organism evidence="5 6">
    <name type="scientific">Zingiber officinale</name>
    <name type="common">Ginger</name>
    <name type="synonym">Amomum zingiber</name>
    <dbReference type="NCBI Taxonomy" id="94328"/>
    <lineage>
        <taxon>Eukaryota</taxon>
        <taxon>Viridiplantae</taxon>
        <taxon>Streptophyta</taxon>
        <taxon>Embryophyta</taxon>
        <taxon>Tracheophyta</taxon>
        <taxon>Spermatophyta</taxon>
        <taxon>Magnoliopsida</taxon>
        <taxon>Liliopsida</taxon>
        <taxon>Zingiberales</taxon>
        <taxon>Zingiberaceae</taxon>
        <taxon>Zingiber</taxon>
    </lineage>
</organism>
<dbReference type="EMBL" id="JACMSC010000008">
    <property type="protein sequence ID" value="KAG6512157.1"/>
    <property type="molecule type" value="Genomic_DNA"/>
</dbReference>
<dbReference type="Pfam" id="PF02536">
    <property type="entry name" value="mTERF"/>
    <property type="match status" value="2"/>
</dbReference>
<dbReference type="SMART" id="SM00733">
    <property type="entry name" value="Mterf"/>
    <property type="match status" value="7"/>
</dbReference>
<keyword evidence="2" id="KW-0805">Transcription regulation</keyword>
<evidence type="ECO:0000256" key="3">
    <source>
        <dbReference type="ARBA" id="ARBA00022946"/>
    </source>
</evidence>
<evidence type="ECO:0000256" key="2">
    <source>
        <dbReference type="ARBA" id="ARBA00022472"/>
    </source>
</evidence>
<sequence>MVLCATSTVVARELLGPSLGFRGQRRKRFRQSSVQPPGQEERWPRSPCDSLSQHSLCLILPHTSAAPSSLSRLSPPVSFAISASLARQRAPRLQVPNRDFSPQSSFDFCSLGDILNPGPAFWILRELHLDEKEADALLLAHPELELTAQESLRDHVLTLKSLGISDSALRRIVVRRPDVLSATEFGPFLDFVLAKLKGIKREKLERILATIHSEFLEGIIAGATLLLDHGFPGEHLGHVFNHVNIRKVFRERPLRDLEEMIFYLKRFGWPKWVLSRPMILNLDLHGQLIPRVEFFIELGGGDEAAGAALISKLPALLTYAADRFRSHLEFWRSVGLTDEELFKVALVYPNIFSVSKEQKLKPRIEFLRQCGMSAEDIFKFLVKAPLFMSLSFEKNLSKKLSFLVKIGHRHQTKELAWAFGAATRTSCENMQRVIEVLLSYGLSFEDILAMSKKHHQVLQYNHKSLEKKMEFLIEDMERDVSEILNFPAFLGYNLDDRIKRRYEIKRKIRGKGMSLNKLLSVSTERF</sequence>
<comment type="similarity">
    <text evidence="1">Belongs to the mTERF family.</text>
</comment>
<keyword evidence="3" id="KW-0809">Transit peptide</keyword>
<dbReference type="AlphaFoldDB" id="A0A8J5LF23"/>
<protein>
    <submittedName>
        <fullName evidence="5">Uncharacterized protein</fullName>
    </submittedName>
</protein>
<name>A0A8J5LF23_ZINOF</name>
<evidence type="ECO:0000313" key="6">
    <source>
        <dbReference type="Proteomes" id="UP000734854"/>
    </source>
</evidence>
<dbReference type="PANTHER" id="PTHR13068:SF135">
    <property type="entry name" value="TRANSCRIPTION TERMINATION FACTOR MTERF8, CHLOROPLASTIC"/>
    <property type="match status" value="1"/>
</dbReference>
<evidence type="ECO:0000256" key="1">
    <source>
        <dbReference type="ARBA" id="ARBA00007692"/>
    </source>
</evidence>
<feature type="region of interest" description="Disordered" evidence="4">
    <location>
        <begin position="26"/>
        <end position="46"/>
    </location>
</feature>
<keyword evidence="6" id="KW-1185">Reference proteome</keyword>
<dbReference type="InterPro" id="IPR038538">
    <property type="entry name" value="MTERF_sf"/>
</dbReference>
<keyword evidence="2" id="KW-0804">Transcription</keyword>
<dbReference type="PANTHER" id="PTHR13068">
    <property type="entry name" value="CGI-12 PROTEIN-RELATED"/>
    <property type="match status" value="1"/>
</dbReference>
<evidence type="ECO:0000313" key="5">
    <source>
        <dbReference type="EMBL" id="KAG6512157.1"/>
    </source>
</evidence>
<dbReference type="Gene3D" id="1.25.70.10">
    <property type="entry name" value="Transcription termination factor 3, mitochondrial"/>
    <property type="match status" value="2"/>
</dbReference>
<accession>A0A8J5LF23</accession>
<dbReference type="GO" id="GO:0003676">
    <property type="term" value="F:nucleic acid binding"/>
    <property type="evidence" value="ECO:0007669"/>
    <property type="project" value="InterPro"/>
</dbReference>
<keyword evidence="2" id="KW-0806">Transcription termination</keyword>
<dbReference type="Proteomes" id="UP000734854">
    <property type="component" value="Unassembled WGS sequence"/>
</dbReference>
<dbReference type="InterPro" id="IPR003690">
    <property type="entry name" value="MTERF"/>
</dbReference>
<proteinExistence type="inferred from homology"/>
<gene>
    <name evidence="5" type="ORF">ZIOFF_030252</name>
</gene>
<dbReference type="GO" id="GO:0006353">
    <property type="term" value="P:DNA-templated transcription termination"/>
    <property type="evidence" value="ECO:0007669"/>
    <property type="project" value="UniProtKB-KW"/>
</dbReference>
<reference evidence="5 6" key="1">
    <citation type="submission" date="2020-08" db="EMBL/GenBank/DDBJ databases">
        <title>Plant Genome Project.</title>
        <authorList>
            <person name="Zhang R.-G."/>
        </authorList>
    </citation>
    <scope>NUCLEOTIDE SEQUENCE [LARGE SCALE GENOMIC DNA]</scope>
    <source>
        <tissue evidence="5">Rhizome</tissue>
    </source>
</reference>
<comment type="caution">
    <text evidence="5">The sequence shown here is derived from an EMBL/GenBank/DDBJ whole genome shotgun (WGS) entry which is preliminary data.</text>
</comment>
<evidence type="ECO:0000256" key="4">
    <source>
        <dbReference type="SAM" id="MobiDB-lite"/>
    </source>
</evidence>